<evidence type="ECO:0000313" key="1">
    <source>
        <dbReference type="EMBL" id="GJT06926.1"/>
    </source>
</evidence>
<reference evidence="1" key="2">
    <citation type="submission" date="2022-01" db="EMBL/GenBank/DDBJ databases">
        <authorList>
            <person name="Yamashiro T."/>
            <person name="Shiraishi A."/>
            <person name="Satake H."/>
            <person name="Nakayama K."/>
        </authorList>
    </citation>
    <scope>NUCLEOTIDE SEQUENCE</scope>
</reference>
<accession>A0ABQ5AX81</accession>
<organism evidence="1 2">
    <name type="scientific">Tanacetum coccineum</name>
    <dbReference type="NCBI Taxonomy" id="301880"/>
    <lineage>
        <taxon>Eukaryota</taxon>
        <taxon>Viridiplantae</taxon>
        <taxon>Streptophyta</taxon>
        <taxon>Embryophyta</taxon>
        <taxon>Tracheophyta</taxon>
        <taxon>Spermatophyta</taxon>
        <taxon>Magnoliopsida</taxon>
        <taxon>eudicotyledons</taxon>
        <taxon>Gunneridae</taxon>
        <taxon>Pentapetalae</taxon>
        <taxon>asterids</taxon>
        <taxon>campanulids</taxon>
        <taxon>Asterales</taxon>
        <taxon>Asteraceae</taxon>
        <taxon>Asteroideae</taxon>
        <taxon>Anthemideae</taxon>
        <taxon>Anthemidinae</taxon>
        <taxon>Tanacetum</taxon>
    </lineage>
</organism>
<evidence type="ECO:0000313" key="2">
    <source>
        <dbReference type="Proteomes" id="UP001151760"/>
    </source>
</evidence>
<keyword evidence="2" id="KW-1185">Reference proteome</keyword>
<gene>
    <name evidence="1" type="ORF">Tco_0841388</name>
</gene>
<sequence>MTDLGPNSKLYFLSISVTRTTSGIFLSQMKYATEILERAKMLNCNPCRTLVGTEKKLGPEGSPVTDPTLYCSLAREFCCSATRRSTSGYYVFLGDNLLTWSSKCQDTSSRSSAEAEYREAANAIAETSWICNLLRELHTPLFTATLVYCDNISAVYMSANPLEVDGYCNGGNLPGAYYIGNSLHYQDLEWYEALEDYELKDEALRNKAIMEDLVKEISTTIGGEFTNLEILKCWSLENSRQLFNTILLNKLNMENLPSKYQGIFSF</sequence>
<dbReference type="Proteomes" id="UP001151760">
    <property type="component" value="Unassembled WGS sequence"/>
</dbReference>
<reference evidence="1" key="1">
    <citation type="journal article" date="2022" name="Int. J. Mol. Sci.">
        <title>Draft Genome of Tanacetum Coccineum: Genomic Comparison of Closely Related Tanacetum-Family Plants.</title>
        <authorList>
            <person name="Yamashiro T."/>
            <person name="Shiraishi A."/>
            <person name="Nakayama K."/>
            <person name="Satake H."/>
        </authorList>
    </citation>
    <scope>NUCLEOTIDE SEQUENCE</scope>
</reference>
<dbReference type="CDD" id="cd09272">
    <property type="entry name" value="RNase_HI_RT_Ty1"/>
    <property type="match status" value="1"/>
</dbReference>
<proteinExistence type="predicted"/>
<protein>
    <submittedName>
        <fullName evidence="1">Ribonuclease H-like domain-containing protein</fullName>
    </submittedName>
</protein>
<dbReference type="PANTHER" id="PTHR11439:SF524">
    <property type="entry name" value="RNA-DIRECTED DNA POLYMERASE, PROTEIN KINASE RLK-PELLE-DLSV FAMILY"/>
    <property type="match status" value="1"/>
</dbReference>
<dbReference type="PANTHER" id="PTHR11439">
    <property type="entry name" value="GAG-POL-RELATED RETROTRANSPOSON"/>
    <property type="match status" value="1"/>
</dbReference>
<comment type="caution">
    <text evidence="1">The sequence shown here is derived from an EMBL/GenBank/DDBJ whole genome shotgun (WGS) entry which is preliminary data.</text>
</comment>
<dbReference type="EMBL" id="BQNB010012709">
    <property type="protein sequence ID" value="GJT06926.1"/>
    <property type="molecule type" value="Genomic_DNA"/>
</dbReference>
<name>A0ABQ5AX81_9ASTR</name>